<evidence type="ECO:0000256" key="5">
    <source>
        <dbReference type="SAM" id="MobiDB-lite"/>
    </source>
</evidence>
<comment type="similarity">
    <text evidence="1">Belongs to the WD repeat THOC6 family.</text>
</comment>
<dbReference type="PANTHER" id="PTHR44411">
    <property type="entry name" value="THO COMPLEX SUBUNIT 6 HOMOLOG"/>
    <property type="match status" value="1"/>
</dbReference>
<dbReference type="InterPro" id="IPR019775">
    <property type="entry name" value="WD40_repeat_CS"/>
</dbReference>
<keyword evidence="2 4" id="KW-0853">WD repeat</keyword>
<feature type="region of interest" description="Disordered" evidence="5">
    <location>
        <begin position="341"/>
        <end position="363"/>
    </location>
</feature>
<dbReference type="GO" id="GO:0000346">
    <property type="term" value="C:transcription export complex"/>
    <property type="evidence" value="ECO:0007669"/>
    <property type="project" value="TreeGrafter"/>
</dbReference>
<dbReference type="Proteomes" id="UP001370490">
    <property type="component" value="Unassembled WGS sequence"/>
</dbReference>
<accession>A0AAN8WA53</accession>
<dbReference type="PROSITE" id="PS50294">
    <property type="entry name" value="WD_REPEATS_REGION"/>
    <property type="match status" value="1"/>
</dbReference>
<evidence type="ECO:0000256" key="2">
    <source>
        <dbReference type="ARBA" id="ARBA00022574"/>
    </source>
</evidence>
<protein>
    <submittedName>
        <fullName evidence="6">WD40 repeat</fullName>
    </submittedName>
</protein>
<name>A0AAN8WA53_9MAGN</name>
<keyword evidence="7" id="KW-1185">Reference proteome</keyword>
<dbReference type="GO" id="GO:0006406">
    <property type="term" value="P:mRNA export from nucleus"/>
    <property type="evidence" value="ECO:0007669"/>
    <property type="project" value="TreeGrafter"/>
</dbReference>
<organism evidence="6 7">
    <name type="scientific">Dillenia turbinata</name>
    <dbReference type="NCBI Taxonomy" id="194707"/>
    <lineage>
        <taxon>Eukaryota</taxon>
        <taxon>Viridiplantae</taxon>
        <taxon>Streptophyta</taxon>
        <taxon>Embryophyta</taxon>
        <taxon>Tracheophyta</taxon>
        <taxon>Spermatophyta</taxon>
        <taxon>Magnoliopsida</taxon>
        <taxon>eudicotyledons</taxon>
        <taxon>Gunneridae</taxon>
        <taxon>Pentapetalae</taxon>
        <taxon>Dilleniales</taxon>
        <taxon>Dilleniaceae</taxon>
        <taxon>Dillenia</taxon>
    </lineage>
</organism>
<dbReference type="InterPro" id="IPR036322">
    <property type="entry name" value="WD40_repeat_dom_sf"/>
</dbReference>
<dbReference type="SMART" id="SM00320">
    <property type="entry name" value="WD40"/>
    <property type="match status" value="3"/>
</dbReference>
<reference evidence="6 7" key="1">
    <citation type="submission" date="2023-12" db="EMBL/GenBank/DDBJ databases">
        <title>A high-quality genome assembly for Dillenia turbinata (Dilleniales).</title>
        <authorList>
            <person name="Chanderbali A."/>
        </authorList>
    </citation>
    <scope>NUCLEOTIDE SEQUENCE [LARGE SCALE GENOMIC DNA]</scope>
    <source>
        <strain evidence="6">LSX21</strain>
        <tissue evidence="6">Leaf</tissue>
    </source>
</reference>
<dbReference type="InterPro" id="IPR042626">
    <property type="entry name" value="THOC6"/>
</dbReference>
<dbReference type="PROSITE" id="PS00678">
    <property type="entry name" value="WD_REPEATS_1"/>
    <property type="match status" value="1"/>
</dbReference>
<proteinExistence type="inferred from homology"/>
<feature type="compositionally biased region" description="Polar residues" evidence="5">
    <location>
        <begin position="343"/>
        <end position="363"/>
    </location>
</feature>
<dbReference type="AlphaFoldDB" id="A0AAN8WA53"/>
<evidence type="ECO:0000256" key="4">
    <source>
        <dbReference type="PROSITE-ProRule" id="PRU00221"/>
    </source>
</evidence>
<dbReference type="PANTHER" id="PTHR44411:SF1">
    <property type="entry name" value="THO COMPLEX SUBUNIT 6 HOMOLOG"/>
    <property type="match status" value="1"/>
</dbReference>
<keyword evidence="3" id="KW-0677">Repeat</keyword>
<comment type="caution">
    <text evidence="6">The sequence shown here is derived from an EMBL/GenBank/DDBJ whole genome shotgun (WGS) entry which is preliminary data.</text>
</comment>
<dbReference type="InterPro" id="IPR015943">
    <property type="entry name" value="WD40/YVTN_repeat-like_dom_sf"/>
</dbReference>
<dbReference type="PROSITE" id="PS50082">
    <property type="entry name" value="WD_REPEATS_2"/>
    <property type="match status" value="1"/>
</dbReference>
<dbReference type="GO" id="GO:0000347">
    <property type="term" value="C:THO complex"/>
    <property type="evidence" value="ECO:0007669"/>
    <property type="project" value="TreeGrafter"/>
</dbReference>
<evidence type="ECO:0000313" key="7">
    <source>
        <dbReference type="Proteomes" id="UP001370490"/>
    </source>
</evidence>
<dbReference type="SUPFAM" id="SSF50978">
    <property type="entry name" value="WD40 repeat-like"/>
    <property type="match status" value="1"/>
</dbReference>
<evidence type="ECO:0000256" key="1">
    <source>
        <dbReference type="ARBA" id="ARBA00009728"/>
    </source>
</evidence>
<feature type="repeat" description="WD" evidence="4">
    <location>
        <begin position="175"/>
        <end position="216"/>
    </location>
</feature>
<dbReference type="InterPro" id="IPR001680">
    <property type="entry name" value="WD40_rpt"/>
</dbReference>
<dbReference type="Pfam" id="PF00400">
    <property type="entry name" value="WD40"/>
    <property type="match status" value="2"/>
</dbReference>
<evidence type="ECO:0000313" key="6">
    <source>
        <dbReference type="EMBL" id="KAK6944796.1"/>
    </source>
</evidence>
<evidence type="ECO:0000256" key="3">
    <source>
        <dbReference type="ARBA" id="ARBA00022737"/>
    </source>
</evidence>
<gene>
    <name evidence="6" type="ORF">RJ641_025898</name>
</gene>
<sequence length="363" mass="39453">MGRDATSWDEEEYRNSILYDREIETRTLFRTVFGSSFENPNAADTIVVASSDGSIASYSISSCINSTKSWSHLGGFAVAEPDCLIQAHDGPAYDAKFYGKGEDSLCGDEGQIQGWRWKEIANSEGPVLASANQVEPVLDLANPQHRGPWGALSPIPENNAIAVNYQEKSQIKMTFKGHTDYLHCIVTRSFSNQIITGSEDGTAKIWDCRSGKCLQILEPNEKLNSKDLYCGVSCIAFDANESWLACGSGRSISIWNLPAWESISQISTHAPIQDLLFEDNQILTVGAEPLLTRIDINGGVVSQIQYAPLSAFSVSLHPSGVVAVAAYGGLVDVISRKTGKKQGLTNQHGPEQEAQSQYTPGDI</sequence>
<dbReference type="Gene3D" id="2.130.10.10">
    <property type="entry name" value="YVTN repeat-like/Quinoprotein amine dehydrogenase"/>
    <property type="match status" value="1"/>
</dbReference>
<dbReference type="EMBL" id="JBAMMX010000003">
    <property type="protein sequence ID" value="KAK6944796.1"/>
    <property type="molecule type" value="Genomic_DNA"/>
</dbReference>